<evidence type="ECO:0000313" key="4">
    <source>
        <dbReference type="Proteomes" id="UP000753256"/>
    </source>
</evidence>
<dbReference type="GO" id="GO:0006487">
    <property type="term" value="P:protein N-linked glycosylation"/>
    <property type="evidence" value="ECO:0007669"/>
    <property type="project" value="TreeGrafter"/>
</dbReference>
<name>A0A921ISE1_9ACTN</name>
<reference evidence="3" key="2">
    <citation type="submission" date="2021-09" db="EMBL/GenBank/DDBJ databases">
        <authorList>
            <person name="Gilroy R."/>
        </authorList>
    </citation>
    <scope>NUCLEOTIDE SEQUENCE</scope>
    <source>
        <strain evidence="3">ChiHjej13B12-9602</strain>
    </source>
</reference>
<dbReference type="GO" id="GO:0097367">
    <property type="term" value="F:carbohydrate derivative binding"/>
    <property type="evidence" value="ECO:0007669"/>
    <property type="project" value="InterPro"/>
</dbReference>
<accession>A0A921ISE1</accession>
<dbReference type="InterPro" id="IPR046348">
    <property type="entry name" value="SIS_dom_sf"/>
</dbReference>
<evidence type="ECO:0000256" key="1">
    <source>
        <dbReference type="ARBA" id="ARBA00022737"/>
    </source>
</evidence>
<reference evidence="3" key="1">
    <citation type="journal article" date="2021" name="PeerJ">
        <title>Extensive microbial diversity within the chicken gut microbiome revealed by metagenomics and culture.</title>
        <authorList>
            <person name="Gilroy R."/>
            <person name="Ravi A."/>
            <person name="Getino M."/>
            <person name="Pursley I."/>
            <person name="Horton D.L."/>
            <person name="Alikhan N.F."/>
            <person name="Baker D."/>
            <person name="Gharbi K."/>
            <person name="Hall N."/>
            <person name="Watson M."/>
            <person name="Adriaenssens E.M."/>
            <person name="Foster-Nyarko E."/>
            <person name="Jarju S."/>
            <person name="Secka A."/>
            <person name="Antonio M."/>
            <person name="Oren A."/>
            <person name="Chaudhuri R.R."/>
            <person name="La Ragione R."/>
            <person name="Hildebrand F."/>
            <person name="Pallen M.J."/>
        </authorList>
    </citation>
    <scope>NUCLEOTIDE SEQUENCE</scope>
    <source>
        <strain evidence="3">ChiHjej13B12-9602</strain>
    </source>
</reference>
<evidence type="ECO:0000259" key="2">
    <source>
        <dbReference type="PROSITE" id="PS51464"/>
    </source>
</evidence>
<dbReference type="GO" id="GO:0006047">
    <property type="term" value="P:UDP-N-acetylglucosamine metabolic process"/>
    <property type="evidence" value="ECO:0007669"/>
    <property type="project" value="TreeGrafter"/>
</dbReference>
<dbReference type="CDD" id="cd05008">
    <property type="entry name" value="SIS_GlmS_GlmD_1"/>
    <property type="match status" value="1"/>
</dbReference>
<protein>
    <submittedName>
        <fullName evidence="3">SIS domain-containing protein</fullName>
    </submittedName>
</protein>
<dbReference type="Pfam" id="PF01380">
    <property type="entry name" value="SIS"/>
    <property type="match status" value="1"/>
</dbReference>
<dbReference type="PANTHER" id="PTHR10937">
    <property type="entry name" value="GLUCOSAMINE--FRUCTOSE-6-PHOSPHATE AMINOTRANSFERASE, ISOMERIZING"/>
    <property type="match status" value="1"/>
</dbReference>
<sequence length="354" mass="38622">MGTMLDTIARIPEAVEAMARHREDRTEPLSRLLAALGPECCPERIVFVGSGSSYNSALAALPFCDRVGIEASALYPNQLSYRRTINKRDLYVFISQGGSTKLVFEGLEKVRAAGCPTCSITARLDAPIARAADASIEMGCGDEEYVYRTIGVSTSIVSCWQVAMALSAARDGLSDSELAALDEGLAAVAGSLDDIRERTCAWFEDHRFSLLRKSYLMFAGANDLYAVAREADIKAMEMVPIITRSYELEEIIHGPQNAFDANGAFFIFAREAEDASKARSIAAFLDHEIGFCALVGDIAEGRRDFALTEADRTFGALAYLTFGQVLAYCYATARGRDLKRRVNATMDGYISKTL</sequence>
<dbReference type="AlphaFoldDB" id="A0A921ISE1"/>
<dbReference type="EMBL" id="DYUZ01000002">
    <property type="protein sequence ID" value="HJG36268.1"/>
    <property type="molecule type" value="Genomic_DNA"/>
</dbReference>
<dbReference type="RefSeq" id="WP_273188358.1">
    <property type="nucleotide sequence ID" value="NZ_DYUZ01000002.1"/>
</dbReference>
<dbReference type="SUPFAM" id="SSF53697">
    <property type="entry name" value="SIS domain"/>
    <property type="match status" value="1"/>
</dbReference>
<comment type="caution">
    <text evidence="3">The sequence shown here is derived from an EMBL/GenBank/DDBJ whole genome shotgun (WGS) entry which is preliminary data.</text>
</comment>
<keyword evidence="1" id="KW-0677">Repeat</keyword>
<proteinExistence type="predicted"/>
<dbReference type="InterPro" id="IPR035466">
    <property type="entry name" value="GlmS/AgaS_SIS"/>
</dbReference>
<organism evidence="3 4">
    <name type="scientific">Enorma phocaeensis</name>
    <dbReference type="NCBI Taxonomy" id="1871019"/>
    <lineage>
        <taxon>Bacteria</taxon>
        <taxon>Bacillati</taxon>
        <taxon>Actinomycetota</taxon>
        <taxon>Coriobacteriia</taxon>
        <taxon>Coriobacteriales</taxon>
        <taxon>Coriobacteriaceae</taxon>
        <taxon>Enorma</taxon>
    </lineage>
</organism>
<dbReference type="GO" id="GO:0004360">
    <property type="term" value="F:glutamine-fructose-6-phosphate transaminase (isomerizing) activity"/>
    <property type="evidence" value="ECO:0007669"/>
    <property type="project" value="TreeGrafter"/>
</dbReference>
<dbReference type="PROSITE" id="PS51464">
    <property type="entry name" value="SIS"/>
    <property type="match status" value="1"/>
</dbReference>
<feature type="domain" description="SIS" evidence="2">
    <location>
        <begin position="32"/>
        <end position="173"/>
    </location>
</feature>
<dbReference type="GO" id="GO:0006002">
    <property type="term" value="P:fructose 6-phosphate metabolic process"/>
    <property type="evidence" value="ECO:0007669"/>
    <property type="project" value="TreeGrafter"/>
</dbReference>
<dbReference type="InterPro" id="IPR001347">
    <property type="entry name" value="SIS_dom"/>
</dbReference>
<evidence type="ECO:0000313" key="3">
    <source>
        <dbReference type="EMBL" id="HJG36268.1"/>
    </source>
</evidence>
<dbReference type="Gene3D" id="3.40.50.10490">
    <property type="entry name" value="Glucose-6-phosphate isomerase like protein, domain 1"/>
    <property type="match status" value="2"/>
</dbReference>
<dbReference type="Proteomes" id="UP000753256">
    <property type="component" value="Unassembled WGS sequence"/>
</dbReference>
<dbReference type="PANTHER" id="PTHR10937:SF17">
    <property type="entry name" value="GLUCOSAMINE-FRUCTOSE-6-PHOSPHATE AMINOTRANSFERASE"/>
    <property type="match status" value="1"/>
</dbReference>
<gene>
    <name evidence="3" type="ORF">K8V70_00155</name>
</gene>